<evidence type="ECO:0000313" key="2">
    <source>
        <dbReference type="Proteomes" id="UP000192257"/>
    </source>
</evidence>
<name>A0A1X0NLP6_9TRYP</name>
<dbReference type="InterPro" id="IPR050754">
    <property type="entry name" value="FKBP4/5/8-like"/>
</dbReference>
<dbReference type="EMBL" id="NBCO01000035">
    <property type="protein sequence ID" value="ORC85458.1"/>
    <property type="molecule type" value="Genomic_DNA"/>
</dbReference>
<dbReference type="VEuPathDB" id="TriTrypDB:TM35_000352020"/>
<gene>
    <name evidence="1" type="ORF">TM35_000352020</name>
</gene>
<dbReference type="RefSeq" id="XP_028879524.1">
    <property type="nucleotide sequence ID" value="XM_029029255.1"/>
</dbReference>
<protein>
    <submittedName>
        <fullName evidence="1">Uncharacterized protein</fullName>
    </submittedName>
</protein>
<proteinExistence type="predicted"/>
<evidence type="ECO:0000313" key="1">
    <source>
        <dbReference type="EMBL" id="ORC85458.1"/>
    </source>
</evidence>
<dbReference type="Gene3D" id="1.25.40.10">
    <property type="entry name" value="Tetratricopeptide repeat domain"/>
    <property type="match status" value="1"/>
</dbReference>
<dbReference type="SUPFAM" id="SSF48452">
    <property type="entry name" value="TPR-like"/>
    <property type="match status" value="1"/>
</dbReference>
<accession>A0A1X0NLP6</accession>
<dbReference type="InterPro" id="IPR011990">
    <property type="entry name" value="TPR-like_helical_dom_sf"/>
</dbReference>
<dbReference type="OrthoDB" id="433738at2759"/>
<dbReference type="PANTHER" id="PTHR46512">
    <property type="entry name" value="PEPTIDYLPROLYL ISOMERASE"/>
    <property type="match status" value="1"/>
</dbReference>
<dbReference type="Proteomes" id="UP000192257">
    <property type="component" value="Unassembled WGS sequence"/>
</dbReference>
<dbReference type="PANTHER" id="PTHR46512:SF9">
    <property type="entry name" value="PEPTIDYLPROLYL ISOMERASE"/>
    <property type="match status" value="1"/>
</dbReference>
<reference evidence="1 2" key="1">
    <citation type="submission" date="2017-03" db="EMBL/GenBank/DDBJ databases">
        <title>An alternative strategy for trypanosome survival in the mammalian bloodstream revealed through genome and transcriptome analysis of the ubiquitous bovine parasite Trypanosoma (Megatrypanum) theileri.</title>
        <authorList>
            <person name="Kelly S."/>
            <person name="Ivens A."/>
            <person name="Mott A."/>
            <person name="O'Neill E."/>
            <person name="Emms D."/>
            <person name="Macleod O."/>
            <person name="Voorheis P."/>
            <person name="Matthews J."/>
            <person name="Matthews K."/>
            <person name="Carrington M."/>
        </authorList>
    </citation>
    <scope>NUCLEOTIDE SEQUENCE [LARGE SCALE GENOMIC DNA]</scope>
    <source>
        <strain evidence="1">Edinburgh</strain>
    </source>
</reference>
<dbReference type="STRING" id="67003.A0A1X0NLP6"/>
<keyword evidence="2" id="KW-1185">Reference proteome</keyword>
<sequence length="199" mass="21815">MQGTSSSSQNALYERCLNGARAAKDEGNAALKDGKLRAAAFNYKKANLYLAEYIQDDNKLAGEGLVNALCKQRDSARRSLSPERLAELMELYAAVQNNLALVNLRLGRYPEGVRSATVVLSIPEHAANTKALLRRASCNLHLGNLEKAESDLDAVERHSQMTGAGPVDPAVVKLRAEIAEAKKEAERKQRDMCKRMFVS</sequence>
<dbReference type="AlphaFoldDB" id="A0A1X0NLP6"/>
<comment type="caution">
    <text evidence="1">The sequence shown here is derived from an EMBL/GenBank/DDBJ whole genome shotgun (WGS) entry which is preliminary data.</text>
</comment>
<organism evidence="1 2">
    <name type="scientific">Trypanosoma theileri</name>
    <dbReference type="NCBI Taxonomy" id="67003"/>
    <lineage>
        <taxon>Eukaryota</taxon>
        <taxon>Discoba</taxon>
        <taxon>Euglenozoa</taxon>
        <taxon>Kinetoplastea</taxon>
        <taxon>Metakinetoplastina</taxon>
        <taxon>Trypanosomatida</taxon>
        <taxon>Trypanosomatidae</taxon>
        <taxon>Trypanosoma</taxon>
    </lineage>
</organism>
<dbReference type="GeneID" id="39989035"/>